<dbReference type="PANTHER" id="PTHR11276:SF40">
    <property type="entry name" value="BRCT DOMAIN-CONTAINING PROTEIN"/>
    <property type="match status" value="1"/>
</dbReference>
<evidence type="ECO:0000256" key="8">
    <source>
        <dbReference type="SAM" id="MobiDB-lite"/>
    </source>
</evidence>
<dbReference type="SUPFAM" id="SSF52113">
    <property type="entry name" value="BRCT domain"/>
    <property type="match status" value="1"/>
</dbReference>
<dbReference type="GO" id="GO:0003887">
    <property type="term" value="F:DNA-directed DNA polymerase activity"/>
    <property type="evidence" value="ECO:0007669"/>
    <property type="project" value="UniProtKB-UniRule"/>
</dbReference>
<dbReference type="PRINTS" id="PR00871">
    <property type="entry name" value="DNAPOLXTDT"/>
</dbReference>
<evidence type="ECO:0000313" key="11">
    <source>
        <dbReference type="Proteomes" id="UP001186944"/>
    </source>
</evidence>
<dbReference type="InterPro" id="IPR002054">
    <property type="entry name" value="DNA-dir_DNA_pol_X"/>
</dbReference>
<dbReference type="InterPro" id="IPR027421">
    <property type="entry name" value="DNA_pol_lamdba_lyase_dom_sf"/>
</dbReference>
<keyword evidence="11" id="KW-1185">Reference proteome</keyword>
<dbReference type="Pfam" id="PF10391">
    <property type="entry name" value="DNA_pol_lambd_f"/>
    <property type="match status" value="1"/>
</dbReference>
<keyword evidence="6" id="KW-0808">Transferase</keyword>
<evidence type="ECO:0000259" key="9">
    <source>
        <dbReference type="PROSITE" id="PS50172"/>
    </source>
</evidence>
<feature type="domain" description="BRCT" evidence="9">
    <location>
        <begin position="1"/>
        <end position="91"/>
    </location>
</feature>
<dbReference type="SMART" id="SM00483">
    <property type="entry name" value="POLXc"/>
    <property type="match status" value="1"/>
</dbReference>
<keyword evidence="6" id="KW-0548">Nucleotidyltransferase</keyword>
<dbReference type="GO" id="GO:0006303">
    <property type="term" value="P:double-strand break repair via nonhomologous end joining"/>
    <property type="evidence" value="ECO:0007669"/>
    <property type="project" value="TreeGrafter"/>
</dbReference>
<gene>
    <name evidence="10" type="ORF">FSP39_014999</name>
</gene>
<dbReference type="InterPro" id="IPR028207">
    <property type="entry name" value="DNA_pol_B_palm_palm"/>
</dbReference>
<dbReference type="GO" id="GO:0046872">
    <property type="term" value="F:metal ion binding"/>
    <property type="evidence" value="ECO:0007669"/>
    <property type="project" value="UniProtKB-UniRule"/>
</dbReference>
<name>A0AA88XWV7_PINIB</name>
<dbReference type="GO" id="GO:0003677">
    <property type="term" value="F:DNA binding"/>
    <property type="evidence" value="ECO:0007669"/>
    <property type="project" value="UniProtKB-UniRule"/>
</dbReference>
<dbReference type="SUPFAM" id="SSF81585">
    <property type="entry name" value="PsbU/PolX domain-like"/>
    <property type="match status" value="1"/>
</dbReference>
<comment type="cofactor">
    <cofactor evidence="1 7">
        <name>Mg(2+)</name>
        <dbReference type="ChEBI" id="CHEBI:18420"/>
    </cofactor>
</comment>
<dbReference type="InterPro" id="IPR001726">
    <property type="entry name" value="TdT/Mu"/>
</dbReference>
<feature type="region of interest" description="Disordered" evidence="8">
    <location>
        <begin position="383"/>
        <end position="445"/>
    </location>
</feature>
<evidence type="ECO:0000256" key="3">
    <source>
        <dbReference type="ARBA" id="ARBA00022723"/>
    </source>
</evidence>
<dbReference type="SUPFAM" id="SSF81301">
    <property type="entry name" value="Nucleotidyltransferase"/>
    <property type="match status" value="1"/>
</dbReference>
<dbReference type="Gene3D" id="3.40.50.10190">
    <property type="entry name" value="BRCT domain"/>
    <property type="match status" value="1"/>
</dbReference>
<comment type="subcellular location">
    <subcellularLocation>
        <location evidence="2 6">Nucleus</location>
    </subcellularLocation>
</comment>
<feature type="compositionally biased region" description="Basic and acidic residues" evidence="8">
    <location>
        <begin position="434"/>
        <end position="445"/>
    </location>
</feature>
<accession>A0AA88XWV7</accession>
<proteinExistence type="inferred from homology"/>
<dbReference type="Proteomes" id="UP001186944">
    <property type="component" value="Unassembled WGS sequence"/>
</dbReference>
<dbReference type="PIRSF" id="PIRSF000817">
    <property type="entry name" value="DNA_NT"/>
    <property type="match status" value="1"/>
</dbReference>
<evidence type="ECO:0000256" key="6">
    <source>
        <dbReference type="PIRNR" id="PIRNR000817"/>
    </source>
</evidence>
<comment type="caution">
    <text evidence="10">The sequence shown here is derived from an EMBL/GenBank/DDBJ whole genome shotgun (WGS) entry which is preliminary data.</text>
</comment>
<dbReference type="InterPro" id="IPR022312">
    <property type="entry name" value="DNA_pol_X"/>
</dbReference>
<dbReference type="PRINTS" id="PR00869">
    <property type="entry name" value="DNAPOLX"/>
</dbReference>
<dbReference type="GO" id="GO:0005634">
    <property type="term" value="C:nucleus"/>
    <property type="evidence" value="ECO:0007669"/>
    <property type="project" value="UniProtKB-SubCell"/>
</dbReference>
<evidence type="ECO:0000256" key="5">
    <source>
        <dbReference type="ARBA" id="ARBA00023242"/>
    </source>
</evidence>
<protein>
    <recommendedName>
        <fullName evidence="9">BRCT domain-containing protein</fullName>
    </recommendedName>
</protein>
<organism evidence="10 11">
    <name type="scientific">Pinctada imbricata</name>
    <name type="common">Atlantic pearl-oyster</name>
    <name type="synonym">Pinctada martensii</name>
    <dbReference type="NCBI Taxonomy" id="66713"/>
    <lineage>
        <taxon>Eukaryota</taxon>
        <taxon>Metazoa</taxon>
        <taxon>Spiralia</taxon>
        <taxon>Lophotrochozoa</taxon>
        <taxon>Mollusca</taxon>
        <taxon>Bivalvia</taxon>
        <taxon>Autobranchia</taxon>
        <taxon>Pteriomorphia</taxon>
        <taxon>Pterioida</taxon>
        <taxon>Pterioidea</taxon>
        <taxon>Pteriidae</taxon>
        <taxon>Pinctada</taxon>
    </lineage>
</organism>
<dbReference type="InterPro" id="IPR001357">
    <property type="entry name" value="BRCT_dom"/>
</dbReference>
<dbReference type="AlphaFoldDB" id="A0AA88XWV7"/>
<reference evidence="10" key="1">
    <citation type="submission" date="2019-08" db="EMBL/GenBank/DDBJ databases">
        <title>The improved chromosome-level genome for the pearl oyster Pinctada fucata martensii using PacBio sequencing and Hi-C.</title>
        <authorList>
            <person name="Zheng Z."/>
        </authorList>
    </citation>
    <scope>NUCLEOTIDE SEQUENCE</scope>
    <source>
        <strain evidence="10">ZZ-2019</strain>
        <tissue evidence="10">Adductor muscle</tissue>
    </source>
</reference>
<feature type="binding site" evidence="7">
    <location>
        <position position="308"/>
    </location>
    <ligand>
        <name>Mg(2+)</name>
        <dbReference type="ChEBI" id="CHEBI:18420"/>
    </ligand>
</feature>
<dbReference type="PROSITE" id="PS50172">
    <property type="entry name" value="BRCT"/>
    <property type="match status" value="1"/>
</dbReference>
<dbReference type="Gene3D" id="3.30.460.10">
    <property type="entry name" value="Beta Polymerase, domain 2"/>
    <property type="match status" value="1"/>
</dbReference>
<evidence type="ECO:0000313" key="10">
    <source>
        <dbReference type="EMBL" id="KAK3093392.1"/>
    </source>
</evidence>
<dbReference type="Pfam" id="PF14716">
    <property type="entry name" value="HHH_8"/>
    <property type="match status" value="1"/>
</dbReference>
<keyword evidence="5 6" id="KW-0539">Nucleus</keyword>
<dbReference type="PANTHER" id="PTHR11276">
    <property type="entry name" value="DNA POLYMERASE TYPE-X FAMILY MEMBER"/>
    <property type="match status" value="1"/>
</dbReference>
<feature type="binding site" evidence="7">
    <location>
        <position position="310"/>
    </location>
    <ligand>
        <name>Mg(2+)</name>
        <dbReference type="ChEBI" id="CHEBI:18420"/>
    </ligand>
</feature>
<evidence type="ECO:0000256" key="4">
    <source>
        <dbReference type="ARBA" id="ARBA00022842"/>
    </source>
</evidence>
<dbReference type="Gene3D" id="1.10.150.20">
    <property type="entry name" value="5' to 3' exonuclease, C-terminal subdomain"/>
    <property type="match status" value="1"/>
</dbReference>
<keyword evidence="3 6" id="KW-0479">Metal-binding</keyword>
<evidence type="ECO:0000256" key="1">
    <source>
        <dbReference type="ARBA" id="ARBA00001946"/>
    </source>
</evidence>
<dbReference type="Pfam" id="PF14792">
    <property type="entry name" value="DNA_pol_B_palm"/>
    <property type="match status" value="1"/>
</dbReference>
<comment type="similarity">
    <text evidence="6">Belongs to the DNA polymerase type-X family.</text>
</comment>
<dbReference type="InterPro" id="IPR018944">
    <property type="entry name" value="DNA_pol_lambd_fingers_domain"/>
</dbReference>
<dbReference type="InterPro" id="IPR043519">
    <property type="entry name" value="NT_sf"/>
</dbReference>
<dbReference type="Gene3D" id="1.10.150.110">
    <property type="entry name" value="DNA polymerase beta, N-terminal domain-like"/>
    <property type="match status" value="1"/>
</dbReference>
<dbReference type="EMBL" id="VSWD01000009">
    <property type="protein sequence ID" value="KAK3093392.1"/>
    <property type="molecule type" value="Genomic_DNA"/>
</dbReference>
<evidence type="ECO:0000256" key="2">
    <source>
        <dbReference type="ARBA" id="ARBA00004123"/>
    </source>
</evidence>
<dbReference type="InterPro" id="IPR036420">
    <property type="entry name" value="BRCT_dom_sf"/>
</dbReference>
<keyword evidence="4 6" id="KW-0460">Magnesium</keyword>
<dbReference type="SUPFAM" id="SSF47802">
    <property type="entry name" value="DNA polymerase beta, N-terminal domain-like"/>
    <property type="match status" value="1"/>
</dbReference>
<dbReference type="InterPro" id="IPR010996">
    <property type="entry name" value="HHH_MUS81"/>
</dbReference>
<evidence type="ECO:0000256" key="7">
    <source>
        <dbReference type="PIRSR" id="PIRSR000817-1"/>
    </source>
</evidence>
<sequence>MEVAIHIMPQKIEKQRREHMMNAAKRHKIKVENKYNSQVTHIVTECETRDQALTMLKISPDAELPAEIVNVKWFVESMKAKRPVPVTDDHRVKIVTTIEESTSDAASIDQPVIAEWSCLRSTPLKHYNQRLCDALGTLQKFAELRDGDSDYSRALAFCRASCVLKTLTHTLTDVREIEGVKDIGKHVLRVLKEILEEGYSEEVESIRNNPWYQKMVVFDSIFGVGSATAKRWINLGISSIKEAKQKYRTSDWRVNYGLAFYEELNDLVVRNEAENFKHFVATEAKKILPGVMIELTGGFRRGKQSGHDVDLLFTHKHEGKEKGFLEKLLKELTNKGLILRGWHEKNTFSEEVLYKDTKLSMKGQLDHFEKWIGIMKFPKSWKEAPCATANPGDAREEDEGNIGSLHSSYEESCEPDKKRQKLNPSDDESPYELAHQERDWEGQEG</sequence>